<gene>
    <name evidence="7" type="ORF">S01H4_04670</name>
</gene>
<sequence length="234" mass="26917">IRTFSGTVFIGLFLLLIIKLSNSSFFYILKGLKPVLPIILLILIFQIIFYIGEPGKILFQWNFIKISVLGIKVSCFMMLKAILIYFISSIFFLTTEMISFTDAMERLILPLQKIKFPSHEIIMVGVIAFRFVPTLVEELERLMKAQIARGADLDRGNFIVRAIKLSGLLIPLFISAYGRAEDLVLAMESRCYRGGKGRTRRIAKKLKILDFTSFIFTVLFFSLTFITIRYFRLP</sequence>
<feature type="non-terminal residue" evidence="7">
    <location>
        <position position="1"/>
    </location>
</feature>
<feature type="transmembrane region" description="Helical" evidence="6">
    <location>
        <begin position="35"/>
        <end position="52"/>
    </location>
</feature>
<feature type="transmembrane region" description="Helical" evidence="6">
    <location>
        <begin position="208"/>
        <end position="231"/>
    </location>
</feature>
<reference evidence="7" key="1">
    <citation type="journal article" date="2014" name="Front. Microbiol.">
        <title>High frequency of phylogenetically diverse reductive dehalogenase-homologous genes in deep subseafloor sedimentary metagenomes.</title>
        <authorList>
            <person name="Kawai M."/>
            <person name="Futagami T."/>
            <person name="Toyoda A."/>
            <person name="Takaki Y."/>
            <person name="Nishi S."/>
            <person name="Hori S."/>
            <person name="Arai W."/>
            <person name="Tsubouchi T."/>
            <person name="Morono Y."/>
            <person name="Uchiyama I."/>
            <person name="Ito T."/>
            <person name="Fujiyama A."/>
            <person name="Inagaki F."/>
            <person name="Takami H."/>
        </authorList>
    </citation>
    <scope>NUCLEOTIDE SEQUENCE</scope>
    <source>
        <strain evidence="7">Expedition CK06-06</strain>
    </source>
</reference>
<feature type="transmembrane region" description="Helical" evidence="6">
    <location>
        <begin position="73"/>
        <end position="94"/>
    </location>
</feature>
<proteinExistence type="predicted"/>
<dbReference type="CDD" id="cd16914">
    <property type="entry name" value="EcfT"/>
    <property type="match status" value="1"/>
</dbReference>
<name>X1B197_9ZZZZ</name>
<feature type="transmembrane region" description="Helical" evidence="6">
    <location>
        <begin position="7"/>
        <end position="29"/>
    </location>
</feature>
<accession>X1B197</accession>
<comment type="subcellular location">
    <subcellularLocation>
        <location evidence="1">Membrane</location>
        <topology evidence="1">Multi-pass membrane protein</topology>
    </subcellularLocation>
</comment>
<keyword evidence="5 6" id="KW-0472">Membrane</keyword>
<evidence type="ECO:0000313" key="7">
    <source>
        <dbReference type="EMBL" id="GAG65796.1"/>
    </source>
</evidence>
<evidence type="ECO:0000256" key="1">
    <source>
        <dbReference type="ARBA" id="ARBA00004141"/>
    </source>
</evidence>
<keyword evidence="3 6" id="KW-0812">Transmembrane</keyword>
<dbReference type="InterPro" id="IPR051611">
    <property type="entry name" value="ECF_transporter_component"/>
</dbReference>
<dbReference type="GO" id="GO:0005886">
    <property type="term" value="C:plasma membrane"/>
    <property type="evidence" value="ECO:0007669"/>
    <property type="project" value="UniProtKB-ARBA"/>
</dbReference>
<evidence type="ECO:0000256" key="4">
    <source>
        <dbReference type="ARBA" id="ARBA00022989"/>
    </source>
</evidence>
<dbReference type="EMBL" id="BART01001274">
    <property type="protein sequence ID" value="GAG65796.1"/>
    <property type="molecule type" value="Genomic_DNA"/>
</dbReference>
<evidence type="ECO:0000256" key="5">
    <source>
        <dbReference type="ARBA" id="ARBA00023136"/>
    </source>
</evidence>
<dbReference type="PANTHER" id="PTHR34857:SF2">
    <property type="entry name" value="SLL0384 PROTEIN"/>
    <property type="match status" value="1"/>
</dbReference>
<organism evidence="7">
    <name type="scientific">marine sediment metagenome</name>
    <dbReference type="NCBI Taxonomy" id="412755"/>
    <lineage>
        <taxon>unclassified sequences</taxon>
        <taxon>metagenomes</taxon>
        <taxon>ecological metagenomes</taxon>
    </lineage>
</organism>
<dbReference type="InterPro" id="IPR003339">
    <property type="entry name" value="ABC/ECF_trnsptr_transmembrane"/>
</dbReference>
<keyword evidence="2" id="KW-1003">Cell membrane</keyword>
<dbReference type="Pfam" id="PF02361">
    <property type="entry name" value="CbiQ"/>
    <property type="match status" value="1"/>
</dbReference>
<evidence type="ECO:0000256" key="6">
    <source>
        <dbReference type="SAM" id="Phobius"/>
    </source>
</evidence>
<keyword evidence="4 6" id="KW-1133">Transmembrane helix</keyword>
<evidence type="ECO:0000256" key="3">
    <source>
        <dbReference type="ARBA" id="ARBA00022692"/>
    </source>
</evidence>
<evidence type="ECO:0008006" key="8">
    <source>
        <dbReference type="Google" id="ProtNLM"/>
    </source>
</evidence>
<dbReference type="PANTHER" id="PTHR34857">
    <property type="entry name" value="SLL0384 PROTEIN"/>
    <property type="match status" value="1"/>
</dbReference>
<protein>
    <recommendedName>
        <fullName evidence="8">Energy-coupling factor transporter transmembrane protein EcfT</fullName>
    </recommendedName>
</protein>
<evidence type="ECO:0000256" key="2">
    <source>
        <dbReference type="ARBA" id="ARBA00022475"/>
    </source>
</evidence>
<dbReference type="AlphaFoldDB" id="X1B197"/>
<comment type="caution">
    <text evidence="7">The sequence shown here is derived from an EMBL/GenBank/DDBJ whole genome shotgun (WGS) entry which is preliminary data.</text>
</comment>